<evidence type="ECO:0000313" key="2">
    <source>
        <dbReference type="Proteomes" id="UP000699462"/>
    </source>
</evidence>
<keyword evidence="2" id="KW-1185">Reference proteome</keyword>
<reference evidence="1 2" key="1">
    <citation type="submission" date="2019-07" db="EMBL/GenBank/DDBJ databases">
        <title>Annotation for the trematode Paragonimus westermani.</title>
        <authorList>
            <person name="Choi Y.-J."/>
        </authorList>
    </citation>
    <scope>NUCLEOTIDE SEQUENCE [LARGE SCALE GENOMIC DNA]</scope>
    <source>
        <strain evidence="1">180907_Pwestermani</strain>
    </source>
</reference>
<evidence type="ECO:0000313" key="1">
    <source>
        <dbReference type="EMBL" id="KAF8565105.1"/>
    </source>
</evidence>
<name>A0A8T0DB90_9TREM</name>
<dbReference type="Proteomes" id="UP000699462">
    <property type="component" value="Unassembled WGS sequence"/>
</dbReference>
<protein>
    <submittedName>
        <fullName evidence="1">Uncharacterized protein</fullName>
    </submittedName>
</protein>
<dbReference type="OrthoDB" id="70142at2759"/>
<proteinExistence type="predicted"/>
<gene>
    <name evidence="1" type="ORF">P879_04671</name>
</gene>
<accession>A0A8T0DB90</accession>
<dbReference type="EMBL" id="JTDF01007309">
    <property type="protein sequence ID" value="KAF8565105.1"/>
    <property type="molecule type" value="Genomic_DNA"/>
</dbReference>
<comment type="caution">
    <text evidence="1">The sequence shown here is derived from an EMBL/GenBank/DDBJ whole genome shotgun (WGS) entry which is preliminary data.</text>
</comment>
<sequence length="113" mass="13274">MGGYQKRLRCQVPQPTFSVDGESIYDEHALDAAPYIPCATVCLRLLPYTKDPIPNPPYRERTYQSDEACPSELEWVIYRLFQSDREKTTFLRVVLDLSKREGRSEDRQRKSRM</sequence>
<organism evidence="1 2">
    <name type="scientific">Paragonimus westermani</name>
    <dbReference type="NCBI Taxonomy" id="34504"/>
    <lineage>
        <taxon>Eukaryota</taxon>
        <taxon>Metazoa</taxon>
        <taxon>Spiralia</taxon>
        <taxon>Lophotrochozoa</taxon>
        <taxon>Platyhelminthes</taxon>
        <taxon>Trematoda</taxon>
        <taxon>Digenea</taxon>
        <taxon>Plagiorchiida</taxon>
        <taxon>Troglotremata</taxon>
        <taxon>Troglotrematidae</taxon>
        <taxon>Paragonimus</taxon>
    </lineage>
</organism>
<dbReference type="AlphaFoldDB" id="A0A8T0DB90"/>